<evidence type="ECO:0000313" key="1">
    <source>
        <dbReference type="EMBL" id="KAK7361958.1"/>
    </source>
</evidence>
<dbReference type="Proteomes" id="UP001367508">
    <property type="component" value="Unassembled WGS sequence"/>
</dbReference>
<name>A0AAN9N2C3_CANGL</name>
<organism evidence="1 2">
    <name type="scientific">Canavalia gladiata</name>
    <name type="common">Sword bean</name>
    <name type="synonym">Dolichos gladiatus</name>
    <dbReference type="NCBI Taxonomy" id="3824"/>
    <lineage>
        <taxon>Eukaryota</taxon>
        <taxon>Viridiplantae</taxon>
        <taxon>Streptophyta</taxon>
        <taxon>Embryophyta</taxon>
        <taxon>Tracheophyta</taxon>
        <taxon>Spermatophyta</taxon>
        <taxon>Magnoliopsida</taxon>
        <taxon>eudicotyledons</taxon>
        <taxon>Gunneridae</taxon>
        <taxon>Pentapetalae</taxon>
        <taxon>rosids</taxon>
        <taxon>fabids</taxon>
        <taxon>Fabales</taxon>
        <taxon>Fabaceae</taxon>
        <taxon>Papilionoideae</taxon>
        <taxon>50 kb inversion clade</taxon>
        <taxon>NPAAA clade</taxon>
        <taxon>indigoferoid/millettioid clade</taxon>
        <taxon>Phaseoleae</taxon>
        <taxon>Canavalia</taxon>
    </lineage>
</organism>
<dbReference type="AlphaFoldDB" id="A0AAN9N2C3"/>
<evidence type="ECO:0000313" key="2">
    <source>
        <dbReference type="Proteomes" id="UP001367508"/>
    </source>
</evidence>
<keyword evidence="2" id="KW-1185">Reference proteome</keyword>
<proteinExistence type="predicted"/>
<accession>A0AAN9N2C3</accession>
<gene>
    <name evidence="1" type="ORF">VNO77_04054</name>
</gene>
<sequence length="74" mass="7692">MSKVKILVRPADSSVCNLGSGLFKPSCPISGKAIVGMGPIVTHLASLCAISGLPSMVEDISHVLTVLCCLFIHQ</sequence>
<protein>
    <submittedName>
        <fullName evidence="1">Uncharacterized protein</fullName>
    </submittedName>
</protein>
<reference evidence="1 2" key="1">
    <citation type="submission" date="2024-01" db="EMBL/GenBank/DDBJ databases">
        <title>The genomes of 5 underutilized Papilionoideae crops provide insights into root nodulation and disease resistanc.</title>
        <authorList>
            <person name="Jiang F."/>
        </authorList>
    </citation>
    <scope>NUCLEOTIDE SEQUENCE [LARGE SCALE GENOMIC DNA]</scope>
    <source>
        <strain evidence="1">LVBAO_FW01</strain>
        <tissue evidence="1">Leaves</tissue>
    </source>
</reference>
<dbReference type="EMBL" id="JAYMYQ010000001">
    <property type="protein sequence ID" value="KAK7361958.1"/>
    <property type="molecule type" value="Genomic_DNA"/>
</dbReference>
<comment type="caution">
    <text evidence="1">The sequence shown here is derived from an EMBL/GenBank/DDBJ whole genome shotgun (WGS) entry which is preliminary data.</text>
</comment>